<comment type="catalytic activity">
    <reaction evidence="3">
        <text>a (3R)-hydroxyacyl-[ACP] + NADP(+) = a 3-oxoacyl-[ACP] + NADPH + H(+)</text>
        <dbReference type="Rhea" id="RHEA:17397"/>
        <dbReference type="Rhea" id="RHEA-COMP:9916"/>
        <dbReference type="Rhea" id="RHEA-COMP:9945"/>
        <dbReference type="ChEBI" id="CHEBI:15378"/>
        <dbReference type="ChEBI" id="CHEBI:57783"/>
        <dbReference type="ChEBI" id="CHEBI:58349"/>
        <dbReference type="ChEBI" id="CHEBI:78776"/>
        <dbReference type="ChEBI" id="CHEBI:78827"/>
        <dbReference type="EC" id="1.1.1.100"/>
    </reaction>
</comment>
<dbReference type="NCBIfam" id="NF005559">
    <property type="entry name" value="PRK07231.1"/>
    <property type="match status" value="1"/>
</dbReference>
<organism evidence="4 5">
    <name type="scientific">Ranatra chinensis</name>
    <dbReference type="NCBI Taxonomy" id="642074"/>
    <lineage>
        <taxon>Eukaryota</taxon>
        <taxon>Metazoa</taxon>
        <taxon>Ecdysozoa</taxon>
        <taxon>Arthropoda</taxon>
        <taxon>Hexapoda</taxon>
        <taxon>Insecta</taxon>
        <taxon>Pterygota</taxon>
        <taxon>Neoptera</taxon>
        <taxon>Paraneoptera</taxon>
        <taxon>Hemiptera</taxon>
        <taxon>Heteroptera</taxon>
        <taxon>Panheteroptera</taxon>
        <taxon>Nepomorpha</taxon>
        <taxon>Nepidae</taxon>
        <taxon>Ranatrinae</taxon>
        <taxon>Ranatra</taxon>
    </lineage>
</organism>
<dbReference type="InterPro" id="IPR036291">
    <property type="entry name" value="NAD(P)-bd_dom_sf"/>
</dbReference>
<dbReference type="Gene3D" id="3.40.50.720">
    <property type="entry name" value="NAD(P)-binding Rossmann-like Domain"/>
    <property type="match status" value="1"/>
</dbReference>
<name>A0ABD0YDW2_9HEMI</name>
<gene>
    <name evidence="4" type="ORF">AAG570_014009</name>
</gene>
<dbReference type="Pfam" id="PF13561">
    <property type="entry name" value="adh_short_C2"/>
    <property type="match status" value="1"/>
</dbReference>
<dbReference type="SUPFAM" id="SSF51735">
    <property type="entry name" value="NAD(P)-binding Rossmann-fold domains"/>
    <property type="match status" value="1"/>
</dbReference>
<feature type="non-terminal residue" evidence="4">
    <location>
        <position position="1"/>
    </location>
</feature>
<comment type="similarity">
    <text evidence="1">Belongs to the short-chain dehydrogenases/reductases (SDR) family.</text>
</comment>
<dbReference type="InterPro" id="IPR050259">
    <property type="entry name" value="SDR"/>
</dbReference>
<evidence type="ECO:0000313" key="4">
    <source>
        <dbReference type="EMBL" id="KAL1110009.1"/>
    </source>
</evidence>
<dbReference type="FunFam" id="3.40.50.720:FF:000084">
    <property type="entry name" value="Short-chain dehydrogenase reductase"/>
    <property type="match status" value="1"/>
</dbReference>
<evidence type="ECO:0000256" key="2">
    <source>
        <dbReference type="ARBA" id="ARBA00012948"/>
    </source>
</evidence>
<dbReference type="PANTHER" id="PTHR42879">
    <property type="entry name" value="3-OXOACYL-(ACYL-CARRIER-PROTEIN) REDUCTASE"/>
    <property type="match status" value="1"/>
</dbReference>
<dbReference type="EC" id="1.1.1.100" evidence="2"/>
<dbReference type="GO" id="GO:0004316">
    <property type="term" value="F:3-oxoacyl-[acyl-carrier-protein] reductase (NADPH) activity"/>
    <property type="evidence" value="ECO:0007669"/>
    <property type="project" value="UniProtKB-EC"/>
</dbReference>
<sequence length="247" mass="26321">NRIALVTGASSGLGAQFASCLARQGAKVAIAARRLDRLEQLANEIKHAGGDCFPVQCDVTHDEEVERLIKAVSQHYGGLDILVNNAGAAKSAPSTDVSMEDYDYVMDINSRAVFLVAREAAKGMLARSYGRIINIASMYGLVGNKFSASASYHASKGAVVNMTRALAAEWGKHGVTVNAICPGFFASELTSRLMEQEAFISFVQRSTCLERFGQPGELDTALLFLAADTSGYVTGQTIVVDGGWTCI</sequence>
<proteinExistence type="inferred from homology"/>
<keyword evidence="5" id="KW-1185">Reference proteome</keyword>
<dbReference type="PRINTS" id="PR00081">
    <property type="entry name" value="GDHRDH"/>
</dbReference>
<evidence type="ECO:0000256" key="1">
    <source>
        <dbReference type="ARBA" id="ARBA00006484"/>
    </source>
</evidence>
<accession>A0ABD0YDW2</accession>
<dbReference type="AlphaFoldDB" id="A0ABD0YDW2"/>
<comment type="caution">
    <text evidence="4">The sequence shown here is derived from an EMBL/GenBank/DDBJ whole genome shotgun (WGS) entry which is preliminary data.</text>
</comment>
<protein>
    <recommendedName>
        <fullName evidence="2">3-oxoacyl-[acyl-carrier-protein] reductase</fullName>
        <ecNumber evidence="2">1.1.1.100</ecNumber>
    </recommendedName>
</protein>
<dbReference type="PANTHER" id="PTHR42879:SF2">
    <property type="entry name" value="3-OXOACYL-[ACYL-CARRIER-PROTEIN] REDUCTASE FABG"/>
    <property type="match status" value="1"/>
</dbReference>
<evidence type="ECO:0000256" key="3">
    <source>
        <dbReference type="ARBA" id="ARBA00048508"/>
    </source>
</evidence>
<dbReference type="EMBL" id="JBFDAA010000040">
    <property type="protein sequence ID" value="KAL1110009.1"/>
    <property type="molecule type" value="Genomic_DNA"/>
</dbReference>
<dbReference type="Proteomes" id="UP001558652">
    <property type="component" value="Unassembled WGS sequence"/>
</dbReference>
<dbReference type="InterPro" id="IPR002347">
    <property type="entry name" value="SDR_fam"/>
</dbReference>
<evidence type="ECO:0000313" key="5">
    <source>
        <dbReference type="Proteomes" id="UP001558652"/>
    </source>
</evidence>
<dbReference type="PRINTS" id="PR00080">
    <property type="entry name" value="SDRFAMILY"/>
</dbReference>
<reference evidence="4 5" key="1">
    <citation type="submission" date="2024-07" db="EMBL/GenBank/DDBJ databases">
        <title>Chromosome-level genome assembly of the water stick insect Ranatra chinensis (Heteroptera: Nepidae).</title>
        <authorList>
            <person name="Liu X."/>
        </authorList>
    </citation>
    <scope>NUCLEOTIDE SEQUENCE [LARGE SCALE GENOMIC DNA]</scope>
    <source>
        <strain evidence="4">Cailab_2021Rc</strain>
        <tissue evidence="4">Muscle</tissue>
    </source>
</reference>